<dbReference type="PATRIC" id="fig|1544413.3.peg.1021"/>
<dbReference type="Proteomes" id="UP000050488">
    <property type="component" value="Unassembled WGS sequence"/>
</dbReference>
<dbReference type="PANTHER" id="PTHR42919:SF8">
    <property type="entry name" value="N-ALPHA-ACETYLTRANSFERASE 50"/>
    <property type="match status" value="1"/>
</dbReference>
<gene>
    <name evidence="4" type="primary">paiA</name>
    <name evidence="4" type="ORF">Clow_01016</name>
</gene>
<keyword evidence="4" id="KW-0645">Protease</keyword>
<protein>
    <submittedName>
        <fullName evidence="4">Protease synthase and sporulation negative regulatory protein PAI 1</fullName>
        <ecNumber evidence="4">2.3.1.-</ecNumber>
    </submittedName>
</protein>
<dbReference type="InterPro" id="IPR051556">
    <property type="entry name" value="N-term/lysine_N-AcTrnsfr"/>
</dbReference>
<evidence type="ECO:0000313" key="5">
    <source>
        <dbReference type="Proteomes" id="UP000050488"/>
    </source>
</evidence>
<dbReference type="GO" id="GO:0008233">
    <property type="term" value="F:peptidase activity"/>
    <property type="evidence" value="ECO:0007669"/>
    <property type="project" value="UniProtKB-KW"/>
</dbReference>
<evidence type="ECO:0000259" key="3">
    <source>
        <dbReference type="PROSITE" id="PS51186"/>
    </source>
</evidence>
<proteinExistence type="predicted"/>
<dbReference type="EC" id="2.3.1.-" evidence="4"/>
<organism evidence="4 5">
    <name type="scientific">Corynebacterium lowii</name>
    <dbReference type="NCBI Taxonomy" id="1544413"/>
    <lineage>
        <taxon>Bacteria</taxon>
        <taxon>Bacillati</taxon>
        <taxon>Actinomycetota</taxon>
        <taxon>Actinomycetes</taxon>
        <taxon>Mycobacteriales</taxon>
        <taxon>Corynebacteriaceae</taxon>
        <taxon>Corynebacterium</taxon>
    </lineage>
</organism>
<dbReference type="PROSITE" id="PS51186">
    <property type="entry name" value="GNAT"/>
    <property type="match status" value="1"/>
</dbReference>
<keyword evidence="4" id="KW-0378">Hydrolase</keyword>
<dbReference type="CDD" id="cd04301">
    <property type="entry name" value="NAT_SF"/>
    <property type="match status" value="1"/>
</dbReference>
<dbReference type="InterPro" id="IPR016181">
    <property type="entry name" value="Acyl_CoA_acyltransferase"/>
</dbReference>
<dbReference type="Pfam" id="PF00583">
    <property type="entry name" value="Acetyltransf_1"/>
    <property type="match status" value="1"/>
</dbReference>
<keyword evidence="5" id="KW-1185">Reference proteome</keyword>
<keyword evidence="2 4" id="KW-0012">Acyltransferase</keyword>
<dbReference type="GO" id="GO:0006508">
    <property type="term" value="P:proteolysis"/>
    <property type="evidence" value="ECO:0007669"/>
    <property type="project" value="UniProtKB-KW"/>
</dbReference>
<keyword evidence="1 4" id="KW-0808">Transferase</keyword>
<reference evidence="4 5" key="1">
    <citation type="submission" date="2015-10" db="EMBL/GenBank/DDBJ databases">
        <title>Corynebacteirum lowii and Corynebacterium oculi species nova, derived from human clinical disease and and emended description of Corynebacterium mastiditis.</title>
        <authorList>
            <person name="Bernard K."/>
            <person name="Pacheco A.L."/>
            <person name="Mcdougall C."/>
            <person name="Burtx T."/>
            <person name="Weibe D."/>
            <person name="Tyler S."/>
            <person name="Olson A.B."/>
            <person name="Cnockaert M."/>
            <person name="Eguchi H."/>
            <person name="Kuwahara T."/>
            <person name="Nakayama-Imaohji H."/>
            <person name="Boudewijins M."/>
            <person name="Van Hoecke F."/>
            <person name="Bernier A.-M."/>
            <person name="Vandamme P."/>
        </authorList>
    </citation>
    <scope>NUCLEOTIDE SEQUENCE [LARGE SCALE GENOMIC DNA]</scope>
    <source>
        <strain evidence="4 5">NML 130206</strain>
    </source>
</reference>
<accession>A0A0Q1E2J8</accession>
<evidence type="ECO:0000256" key="2">
    <source>
        <dbReference type="ARBA" id="ARBA00023315"/>
    </source>
</evidence>
<dbReference type="SUPFAM" id="SSF55729">
    <property type="entry name" value="Acyl-CoA N-acyltransferases (Nat)"/>
    <property type="match status" value="1"/>
</dbReference>
<comment type="caution">
    <text evidence="4">The sequence shown here is derived from an EMBL/GenBank/DDBJ whole genome shotgun (WGS) entry which is preliminary data.</text>
</comment>
<dbReference type="Gene3D" id="3.40.630.30">
    <property type="match status" value="1"/>
</dbReference>
<name>A0A0Q1E2J8_9CORY</name>
<dbReference type="EMBL" id="LKEV01000002">
    <property type="protein sequence ID" value="KQB86808.1"/>
    <property type="molecule type" value="Genomic_DNA"/>
</dbReference>
<dbReference type="AlphaFoldDB" id="A0A0Q1E2J8"/>
<dbReference type="GO" id="GO:0016747">
    <property type="term" value="F:acyltransferase activity, transferring groups other than amino-acyl groups"/>
    <property type="evidence" value="ECO:0007669"/>
    <property type="project" value="InterPro"/>
</dbReference>
<dbReference type="InterPro" id="IPR000182">
    <property type="entry name" value="GNAT_dom"/>
</dbReference>
<feature type="domain" description="N-acetyltransferase" evidence="3">
    <location>
        <begin position="4"/>
        <end position="177"/>
    </location>
</feature>
<sequence length="177" mass="20564">MPSHRIVQVQRDQVEILKEIGMETFNDTFAQYNTEENMRAFFDSAYNTEQLLKELDTPSSQFFFIYTEGDAADSPAGYVKINVGTAQSEPRGDDRLELERIYIRSAYKRQGLGKALFEKVLSRAVEEKKDYVWLGVWEHNTAAQKFYATLGFQEVSDHIFYLGDDPQRDIILEKDIR</sequence>
<evidence type="ECO:0000256" key="1">
    <source>
        <dbReference type="ARBA" id="ARBA00022679"/>
    </source>
</evidence>
<evidence type="ECO:0000313" key="4">
    <source>
        <dbReference type="EMBL" id="KQB86808.1"/>
    </source>
</evidence>
<dbReference type="PANTHER" id="PTHR42919">
    <property type="entry name" value="N-ALPHA-ACETYLTRANSFERASE"/>
    <property type="match status" value="1"/>
</dbReference>
<dbReference type="OrthoDB" id="143110at2"/>